<dbReference type="RefSeq" id="XP_060342933.1">
    <property type="nucleotide sequence ID" value="XM_060498199.1"/>
</dbReference>
<comment type="caution">
    <text evidence="5">The sequence shown here is derived from an EMBL/GenBank/DDBJ whole genome shotgun (WGS) entry which is preliminary data.</text>
</comment>
<protein>
    <submittedName>
        <fullName evidence="5">Cell wall anchored protein</fullName>
    </submittedName>
</protein>
<evidence type="ECO:0000256" key="3">
    <source>
        <dbReference type="SAM" id="MobiDB-lite"/>
    </source>
</evidence>
<proteinExistence type="predicted"/>
<name>A0ABQ9S2R1_9PEZI</name>
<keyword evidence="2" id="KW-0408">Iron</keyword>
<dbReference type="Proteomes" id="UP001241169">
    <property type="component" value="Unassembled WGS sequence"/>
</dbReference>
<evidence type="ECO:0000313" key="5">
    <source>
        <dbReference type="EMBL" id="KAK1523094.1"/>
    </source>
</evidence>
<organism evidence="5 6">
    <name type="scientific">Colletotrichum paranaense</name>
    <dbReference type="NCBI Taxonomy" id="1914294"/>
    <lineage>
        <taxon>Eukaryota</taxon>
        <taxon>Fungi</taxon>
        <taxon>Dikarya</taxon>
        <taxon>Ascomycota</taxon>
        <taxon>Pezizomycotina</taxon>
        <taxon>Sordariomycetes</taxon>
        <taxon>Hypocreomycetidae</taxon>
        <taxon>Glomerellales</taxon>
        <taxon>Glomerellaceae</taxon>
        <taxon>Colletotrichum</taxon>
        <taxon>Colletotrichum acutatum species complex</taxon>
    </lineage>
</organism>
<keyword evidence="1" id="KW-0677">Repeat</keyword>
<dbReference type="SUPFAM" id="SSF117281">
    <property type="entry name" value="Kelch motif"/>
    <property type="match status" value="1"/>
</dbReference>
<evidence type="ECO:0000256" key="1">
    <source>
        <dbReference type="ARBA" id="ARBA00022737"/>
    </source>
</evidence>
<evidence type="ECO:0000256" key="4">
    <source>
        <dbReference type="SAM" id="Phobius"/>
    </source>
</evidence>
<dbReference type="PANTHER" id="PTHR47435:SF4">
    <property type="entry name" value="KELCH REPEAT PROTEIN (AFU_ORTHOLOGUE AFUA_5G12780)"/>
    <property type="match status" value="1"/>
</dbReference>
<feature type="region of interest" description="Disordered" evidence="3">
    <location>
        <begin position="921"/>
        <end position="977"/>
    </location>
</feature>
<evidence type="ECO:0000256" key="2">
    <source>
        <dbReference type="ARBA" id="ARBA00023004"/>
    </source>
</evidence>
<feature type="transmembrane region" description="Helical" evidence="4">
    <location>
        <begin position="752"/>
        <end position="775"/>
    </location>
</feature>
<keyword evidence="6" id="KW-1185">Reference proteome</keyword>
<keyword evidence="4" id="KW-0472">Membrane</keyword>
<evidence type="ECO:0000313" key="6">
    <source>
        <dbReference type="Proteomes" id="UP001241169"/>
    </source>
</evidence>
<feature type="compositionally biased region" description="Basic and acidic residues" evidence="3">
    <location>
        <begin position="959"/>
        <end position="971"/>
    </location>
</feature>
<sequence>MPCGLLKFPAQRRLVPSKLNQVPLILPSHWVYSPSQDKPSSSASLFRLTAHNILRRVRVKLVLPLSIVSDTLHFAMLLHQFLADDGSVLYHALSGIPNFCVLHTMKMQPKQKASPPKEPPWGYRKALVNSRMICSTSGLNFSRRPEQRVRGKANHLDAWRFRPRTRSPAPSPVRLWSGTEPPPARLDPAWSGRCRSEMSLTLPLVLANKPDMLTSPNSVFSIFPILREAPPPFLSLFELSFSLRPSSSNEVIGRVSPGTWSADRSGSPYRWREDNTDRGSPHRMAFSSPLLTVLALALLPASTLAQNDPVNDFCRRFGHQTAVVDNKLFIDGGLVNWNPLSSFPANYSNTWLLYQDLSSSTASGMPPLYANLSKNGSIPNVAGGALWSDNVNKRLYLFGGERNAGESPMPFNLYGYDILNNQWDSFGPSRTGASISKVSYGAGVSVDTRGEAYYYGGWLSNASVPGWGTGPPVATTGLVRYTMDTNSFANNTGPDNVRRAEGSLHYIPAGDGGMLIYFGGIQDLAGNGSSTIGQPMDQIFIYDVLSSKWYTQKASGDVPGMRRRFCAGVTWAGDQSSYNIYMYGGANVPGVLGAGFDDLYILSIPTFTWIKMYPIGRNGTGDYPHHSMSCNIVPGRAQMIISGGTFPLSQDCDSPGQWGTHNADLGKQNAGKVVWELYKPNKTTYAVPDEVIAVVGGNGNGGATKTAPAAGFDYTDVSLLITLTASIPSRTPTRDVGSTGTPAPTGGLSTGAIIGIAIGAAVLVGAIALGCFFLVRKRRSDRFHTGASPPGPSHVYHAQSMSEAWSPPASSPYSPPYGPSPFTPPPLSAHPQSPHPMSAHTMPPHMGPPVELPSEPSYTTTPAALAGTTTLTNISSTASYPPQQAYFPETTTLLNQPQYDAHGNMWMPQVSMVQVATGVSPPLPEYTPARGDQKTPQPTAAEVRHEPPPQEPQELSADPDDRAEMSTRQEHQTYYNR</sequence>
<keyword evidence="4" id="KW-0812">Transmembrane</keyword>
<dbReference type="PANTHER" id="PTHR47435">
    <property type="entry name" value="KELCH REPEAT PROTEIN (AFU_ORTHOLOGUE AFUA_5G12780)"/>
    <property type="match status" value="1"/>
</dbReference>
<dbReference type="Gene3D" id="2.120.10.80">
    <property type="entry name" value="Kelch-type beta propeller"/>
    <property type="match status" value="2"/>
</dbReference>
<feature type="compositionally biased region" description="Pro residues" evidence="3">
    <location>
        <begin position="809"/>
        <end position="828"/>
    </location>
</feature>
<accession>A0ABQ9S2R1</accession>
<dbReference type="InterPro" id="IPR015915">
    <property type="entry name" value="Kelch-typ_b-propeller"/>
</dbReference>
<dbReference type="GeneID" id="85382098"/>
<reference evidence="5 6" key="1">
    <citation type="submission" date="2016-10" db="EMBL/GenBank/DDBJ databases">
        <title>The genome sequence of Colletotrichum fioriniae PJ7.</title>
        <authorList>
            <person name="Baroncelli R."/>
        </authorList>
    </citation>
    <scope>NUCLEOTIDE SEQUENCE [LARGE SCALE GENOMIC DNA]</scope>
    <source>
        <strain evidence="5 6">IMI 384185</strain>
    </source>
</reference>
<feature type="region of interest" description="Disordered" evidence="3">
    <location>
        <begin position="784"/>
        <end position="856"/>
    </location>
</feature>
<dbReference type="EMBL" id="MOPA01000014">
    <property type="protein sequence ID" value="KAK1523094.1"/>
    <property type="molecule type" value="Genomic_DNA"/>
</dbReference>
<gene>
    <name evidence="5" type="ORF">CPAR01_13947</name>
</gene>
<keyword evidence="4" id="KW-1133">Transmembrane helix</keyword>